<dbReference type="PANTHER" id="PTHR35010">
    <property type="entry name" value="BLL4672 PROTEIN-RELATED"/>
    <property type="match status" value="1"/>
</dbReference>
<dbReference type="AlphaFoldDB" id="A0A6J4IMG8"/>
<dbReference type="Pfam" id="PF17765">
    <property type="entry name" value="MLTR_LBD"/>
    <property type="match status" value="1"/>
</dbReference>
<dbReference type="InterPro" id="IPR010982">
    <property type="entry name" value="Lambda_DNA-bd_dom_sf"/>
</dbReference>
<dbReference type="Gene3D" id="1.10.260.40">
    <property type="entry name" value="lambda repressor-like DNA-binding domains"/>
    <property type="match status" value="1"/>
</dbReference>
<dbReference type="GO" id="GO:0003677">
    <property type="term" value="F:DNA binding"/>
    <property type="evidence" value="ECO:0007669"/>
    <property type="project" value="UniProtKB-KW"/>
</dbReference>
<protein>
    <submittedName>
        <fullName evidence="2">DNA-binding protein</fullName>
    </submittedName>
</protein>
<accession>A0A6J4IMG8</accession>
<reference evidence="2" key="1">
    <citation type="submission" date="2020-02" db="EMBL/GenBank/DDBJ databases">
        <authorList>
            <person name="Meier V. D."/>
        </authorList>
    </citation>
    <scope>NUCLEOTIDE SEQUENCE</scope>
    <source>
        <strain evidence="2">AVDCRST_MAG76</strain>
    </source>
</reference>
<sequence length="303" mass="34116">MWWWFAATPSAVSCTRHTLAWDREQLADFLRRRREQLTPSEVGLPAGVRRRTPGLRREEVGRLAGMSADYLARLEQSRGPQPSTQVLAAIARALRLTDDERDHLYYLAGRTPPASHRPSPHVSPGLLHLLDHLTDSAALVVSDLGETLEQNPVSIALTGDDAHHRGLDRYLIWRWFTDPGTRARFPVEDWPVHARAHVADLRATAARRHGDADVVELVEQLTEASDEFTALWAEHQVAVRRADRKRIIHTEVGLLDLLCEVLVGRGDQLLIVLFARPGTDAREKLDLLRVIGTQDLTVTRSDH</sequence>
<feature type="domain" description="HTH cro/C1-type" evidence="1">
    <location>
        <begin position="54"/>
        <end position="101"/>
    </location>
</feature>
<evidence type="ECO:0000313" key="2">
    <source>
        <dbReference type="EMBL" id="CAA9254486.1"/>
    </source>
</evidence>
<keyword evidence="2" id="KW-0238">DNA-binding</keyword>
<dbReference type="InterPro" id="IPR041413">
    <property type="entry name" value="MLTR_LBD"/>
</dbReference>
<dbReference type="Pfam" id="PF13560">
    <property type="entry name" value="HTH_31"/>
    <property type="match status" value="1"/>
</dbReference>
<dbReference type="SUPFAM" id="SSF47413">
    <property type="entry name" value="lambda repressor-like DNA-binding domains"/>
    <property type="match status" value="1"/>
</dbReference>
<dbReference type="SMART" id="SM00530">
    <property type="entry name" value="HTH_XRE"/>
    <property type="match status" value="1"/>
</dbReference>
<gene>
    <name evidence="2" type="ORF">AVDCRST_MAG76-2465</name>
</gene>
<evidence type="ECO:0000259" key="1">
    <source>
        <dbReference type="PROSITE" id="PS50943"/>
    </source>
</evidence>
<dbReference type="PROSITE" id="PS50943">
    <property type="entry name" value="HTH_CROC1"/>
    <property type="match status" value="1"/>
</dbReference>
<proteinExistence type="predicted"/>
<dbReference type="PANTHER" id="PTHR35010:SF2">
    <property type="entry name" value="BLL4672 PROTEIN"/>
    <property type="match status" value="1"/>
</dbReference>
<dbReference type="EMBL" id="CADCSZ010000154">
    <property type="protein sequence ID" value="CAA9254486.1"/>
    <property type="molecule type" value="Genomic_DNA"/>
</dbReference>
<name>A0A6J4IMG8_9ACTN</name>
<dbReference type="CDD" id="cd00093">
    <property type="entry name" value="HTH_XRE"/>
    <property type="match status" value="1"/>
</dbReference>
<dbReference type="Gene3D" id="3.30.450.180">
    <property type="match status" value="1"/>
</dbReference>
<dbReference type="InterPro" id="IPR001387">
    <property type="entry name" value="Cro/C1-type_HTH"/>
</dbReference>
<organism evidence="2">
    <name type="scientific">uncultured Acidimicrobiales bacterium</name>
    <dbReference type="NCBI Taxonomy" id="310071"/>
    <lineage>
        <taxon>Bacteria</taxon>
        <taxon>Bacillati</taxon>
        <taxon>Actinomycetota</taxon>
        <taxon>Acidimicrobiia</taxon>
        <taxon>Acidimicrobiales</taxon>
        <taxon>environmental samples</taxon>
    </lineage>
</organism>